<dbReference type="Proteomes" id="UP001597463">
    <property type="component" value="Unassembled WGS sequence"/>
</dbReference>
<reference evidence="4" key="1">
    <citation type="journal article" date="2019" name="Int. J. Syst. Evol. Microbiol.">
        <title>The Global Catalogue of Microorganisms (GCM) 10K type strain sequencing project: providing services to taxonomists for standard genome sequencing and annotation.</title>
        <authorList>
            <consortium name="The Broad Institute Genomics Platform"/>
            <consortium name="The Broad Institute Genome Sequencing Center for Infectious Disease"/>
            <person name="Wu L."/>
            <person name="Ma J."/>
        </authorList>
    </citation>
    <scope>NUCLEOTIDE SEQUENCE [LARGE SCALE GENOMIC DNA]</scope>
    <source>
        <strain evidence="4">TISTR 1906</strain>
    </source>
</reference>
<keyword evidence="4" id="KW-1185">Reference proteome</keyword>
<dbReference type="InterPro" id="IPR042171">
    <property type="entry name" value="Acyl-CoA_hotdog"/>
</dbReference>
<evidence type="ECO:0000313" key="3">
    <source>
        <dbReference type="EMBL" id="MFD2754716.1"/>
    </source>
</evidence>
<dbReference type="EMBL" id="JBHUMV010000005">
    <property type="protein sequence ID" value="MFD2754716.1"/>
    <property type="molecule type" value="Genomic_DNA"/>
</dbReference>
<dbReference type="InterPro" id="IPR049449">
    <property type="entry name" value="TesB_ACOT8-like_N"/>
</dbReference>
<dbReference type="Pfam" id="PF13622">
    <property type="entry name" value="4HBT_3"/>
    <property type="match status" value="1"/>
</dbReference>
<dbReference type="SUPFAM" id="SSF54637">
    <property type="entry name" value="Thioesterase/thiol ester dehydrase-isomerase"/>
    <property type="match status" value="2"/>
</dbReference>
<evidence type="ECO:0000313" key="4">
    <source>
        <dbReference type="Proteomes" id="UP001597463"/>
    </source>
</evidence>
<comment type="caution">
    <text evidence="3">The sequence shown here is derived from an EMBL/GenBank/DDBJ whole genome shotgun (WGS) entry which is preliminary data.</text>
</comment>
<feature type="domain" description="Acyl-CoA thioesterase-like C-terminal" evidence="2">
    <location>
        <begin position="146"/>
        <end position="277"/>
    </location>
</feature>
<organism evidence="3 4">
    <name type="scientific">Comamonas terrae</name>
    <dbReference type="NCBI Taxonomy" id="673548"/>
    <lineage>
        <taxon>Bacteria</taxon>
        <taxon>Pseudomonadati</taxon>
        <taxon>Pseudomonadota</taxon>
        <taxon>Betaproteobacteria</taxon>
        <taxon>Burkholderiales</taxon>
        <taxon>Comamonadaceae</taxon>
        <taxon>Comamonas</taxon>
    </lineage>
</organism>
<dbReference type="Gene3D" id="2.40.160.210">
    <property type="entry name" value="Acyl-CoA thioesterase, double hotdog domain"/>
    <property type="match status" value="1"/>
</dbReference>
<evidence type="ECO:0000259" key="2">
    <source>
        <dbReference type="Pfam" id="PF20789"/>
    </source>
</evidence>
<dbReference type="PANTHER" id="PTHR38110:SF1">
    <property type="entry name" value="THIOESTERASE DOMAIN-CONTAINING PROTEIN"/>
    <property type="match status" value="1"/>
</dbReference>
<evidence type="ECO:0000259" key="1">
    <source>
        <dbReference type="Pfam" id="PF13622"/>
    </source>
</evidence>
<dbReference type="PANTHER" id="PTHR38110">
    <property type="entry name" value="CHROMOSOME 23, WHOLE GENOME SHOTGUN SEQUENCE"/>
    <property type="match status" value="1"/>
</dbReference>
<dbReference type="RefSeq" id="WP_066476021.1">
    <property type="nucleotide sequence ID" value="NZ_BCNT01000005.1"/>
</dbReference>
<sequence>MSTSTPSSHPFDQAVALVATGAPHTFQGQVSQDYWNMVGPYGGITAATLVQAIAQHPQCLGDPVSITVNYAAAVGAGRFEIEANPVRTNRSTQHWLLTVKQAGEDGAPQVVTTATAVTAVRRPTWSGSDTAMPQVTPAAQVPRVPPIMGGVQWLERYEMRFVQGTLPQRWDGAEAESLTRLWVRDNPPRPLDFASLAALSDVFFPRVWLRRAHRTPAGTVSITVYFHASREDLAAAGTAPLLAQARGQEFRNGFCDQAAQLWSESGQMLASSHQIVYFKE</sequence>
<accession>A0ABW5UNH4</accession>
<dbReference type="InterPro" id="IPR049450">
    <property type="entry name" value="ACOT8-like_C"/>
</dbReference>
<name>A0ABW5UNH4_9BURK</name>
<feature type="domain" description="Acyl-CoA thioesterase-like N-terminal HotDog" evidence="1">
    <location>
        <begin position="33"/>
        <end position="118"/>
    </location>
</feature>
<dbReference type="InterPro" id="IPR029069">
    <property type="entry name" value="HotDog_dom_sf"/>
</dbReference>
<proteinExistence type="predicted"/>
<dbReference type="Pfam" id="PF20789">
    <property type="entry name" value="4HBT_3C"/>
    <property type="match status" value="1"/>
</dbReference>
<gene>
    <name evidence="3" type="ORF">ACFSW6_11510</name>
</gene>
<dbReference type="InterPro" id="IPR052389">
    <property type="entry name" value="Sec_Metab_Biosynth-Assoc"/>
</dbReference>
<protein>
    <submittedName>
        <fullName evidence="3">Acyl-CoA thioesterase</fullName>
    </submittedName>
</protein>